<evidence type="ECO:0000313" key="8">
    <source>
        <dbReference type="EMBL" id="XFO71699.1"/>
    </source>
</evidence>
<proteinExistence type="predicted"/>
<feature type="transmembrane region" description="Helical" evidence="6">
    <location>
        <begin position="108"/>
        <end position="131"/>
    </location>
</feature>
<keyword evidence="3 6" id="KW-0812">Transmembrane</keyword>
<sequence>MNLILMEKKQNYYPWFIVVTCCLLQGCGIGIYFNCAGLFLAPVAKTLGCGIGSLAIYMTLQAFGLALVMPIVGKWLPTKNVRVLISGSVVICALMYVAMAFSTSLYHWYIFGTIMGFANAFVFFAPTPVILSQWFAKKTGTVIGIATAFSGVGGAIFAQIGNYVIIHQGWQMGYIVLAVISCVCILPFTMFILRFKPADIGLKPYGLEDTPSAKGGAPTGGTAEGVAAADALKSAAFVLAFLAAGFSSLSGSFYQHIKGYSLTLSGDAATMGATFISACMIGNIAGKLSIGAVNDKAGGKTAIGYGLTVIFISILLMLFGSNSVAMMMVGTFLYGFTLAMISVGMPLITKTIFGLKDFSKIYSYITMGTAIIGALGIPIIGFIYDSFREYSAALVFVCICSVISIILAFAAFAAGHKLKARMAGRSISV</sequence>
<dbReference type="InterPro" id="IPR050327">
    <property type="entry name" value="Proton-linked_MCT"/>
</dbReference>
<evidence type="ECO:0000256" key="3">
    <source>
        <dbReference type="ARBA" id="ARBA00022692"/>
    </source>
</evidence>
<evidence type="ECO:0000256" key="1">
    <source>
        <dbReference type="ARBA" id="ARBA00004651"/>
    </source>
</evidence>
<feature type="transmembrane region" description="Helical" evidence="6">
    <location>
        <begin position="83"/>
        <end position="102"/>
    </location>
</feature>
<feature type="transmembrane region" description="Helical" evidence="6">
    <location>
        <begin position="172"/>
        <end position="193"/>
    </location>
</feature>
<dbReference type="InterPro" id="IPR036259">
    <property type="entry name" value="MFS_trans_sf"/>
</dbReference>
<feature type="transmembrane region" description="Helical" evidence="6">
    <location>
        <begin position="54"/>
        <end position="76"/>
    </location>
</feature>
<organism evidence="8 9">
    <name type="scientific">Sporomusa acidovorans (strain ATCC 49682 / DSM 3132 / Mol)</name>
    <dbReference type="NCBI Taxonomy" id="1123286"/>
    <lineage>
        <taxon>Bacteria</taxon>
        <taxon>Bacillati</taxon>
        <taxon>Bacillota</taxon>
        <taxon>Negativicutes</taxon>
        <taxon>Selenomonadales</taxon>
        <taxon>Sporomusaceae</taxon>
        <taxon>Sporomusa</taxon>
    </lineage>
</organism>
<dbReference type="PROSITE" id="PS50850">
    <property type="entry name" value="MFS"/>
    <property type="match status" value="1"/>
</dbReference>
<evidence type="ECO:0000256" key="5">
    <source>
        <dbReference type="ARBA" id="ARBA00023136"/>
    </source>
</evidence>
<evidence type="ECO:0000256" key="2">
    <source>
        <dbReference type="ARBA" id="ARBA00022448"/>
    </source>
</evidence>
<dbReference type="PANTHER" id="PTHR11360:SF290">
    <property type="entry name" value="MONOCARBOXYLATE MFS PERMEASE"/>
    <property type="match status" value="1"/>
</dbReference>
<evidence type="ECO:0000256" key="4">
    <source>
        <dbReference type="ARBA" id="ARBA00022989"/>
    </source>
</evidence>
<feature type="domain" description="Major facilitator superfamily (MFS) profile" evidence="7">
    <location>
        <begin position="14"/>
        <end position="416"/>
    </location>
</feature>
<keyword evidence="9" id="KW-1185">Reference proteome</keyword>
<feature type="transmembrane region" description="Helical" evidence="6">
    <location>
        <begin position="302"/>
        <end position="319"/>
    </location>
</feature>
<name>A0ABZ3J0W5_SPOA4</name>
<dbReference type="Pfam" id="PF07690">
    <property type="entry name" value="MFS_1"/>
    <property type="match status" value="1"/>
</dbReference>
<dbReference type="SUPFAM" id="SSF103473">
    <property type="entry name" value="MFS general substrate transporter"/>
    <property type="match status" value="1"/>
</dbReference>
<dbReference type="Gene3D" id="1.20.1250.20">
    <property type="entry name" value="MFS general substrate transporter like domains"/>
    <property type="match status" value="2"/>
</dbReference>
<accession>A0ABZ3J0W5</accession>
<feature type="transmembrane region" description="Helical" evidence="6">
    <location>
        <begin position="269"/>
        <end position="290"/>
    </location>
</feature>
<dbReference type="EMBL" id="CP155571">
    <property type="protein sequence ID" value="XFO71699.1"/>
    <property type="molecule type" value="Genomic_DNA"/>
</dbReference>
<evidence type="ECO:0000313" key="9">
    <source>
        <dbReference type="Proteomes" id="UP000216052"/>
    </source>
</evidence>
<evidence type="ECO:0000259" key="7">
    <source>
        <dbReference type="PROSITE" id="PS50850"/>
    </source>
</evidence>
<dbReference type="RefSeq" id="WP_143122572.1">
    <property type="nucleotide sequence ID" value="NZ_CP155571.1"/>
</dbReference>
<feature type="transmembrane region" description="Helical" evidence="6">
    <location>
        <begin position="12"/>
        <end position="34"/>
    </location>
</feature>
<feature type="transmembrane region" description="Helical" evidence="6">
    <location>
        <begin position="361"/>
        <end position="384"/>
    </location>
</feature>
<dbReference type="PANTHER" id="PTHR11360">
    <property type="entry name" value="MONOCARBOXYLATE TRANSPORTER"/>
    <property type="match status" value="1"/>
</dbReference>
<keyword evidence="4 6" id="KW-1133">Transmembrane helix</keyword>
<feature type="transmembrane region" description="Helical" evidence="6">
    <location>
        <begin position="390"/>
        <end position="415"/>
    </location>
</feature>
<dbReference type="InterPro" id="IPR020846">
    <property type="entry name" value="MFS_dom"/>
</dbReference>
<gene>
    <name evidence="8" type="ORF">SPACI_017330</name>
</gene>
<protein>
    <recommendedName>
        <fullName evidence="7">Major facilitator superfamily (MFS) profile domain-containing protein</fullName>
    </recommendedName>
</protein>
<reference evidence="8" key="1">
    <citation type="submission" date="2024-05" db="EMBL/GenBank/DDBJ databases">
        <title>Isolation and characterization of Sporomusa carbonis sp. nov., a carboxydotrophic hydrogenogen in the genus of Sporomusa isolated from a charcoal burning pile.</title>
        <authorList>
            <person name="Boeer T."/>
            <person name="Rosenbaum F."/>
            <person name="Eysell L."/>
            <person name="Mueller V."/>
            <person name="Daniel R."/>
            <person name="Poehlein A."/>
        </authorList>
    </citation>
    <scope>NUCLEOTIDE SEQUENCE [LARGE SCALE GENOMIC DNA]</scope>
    <source>
        <strain evidence="8">DSM 3132</strain>
    </source>
</reference>
<evidence type="ECO:0000256" key="6">
    <source>
        <dbReference type="SAM" id="Phobius"/>
    </source>
</evidence>
<feature type="transmembrane region" description="Helical" evidence="6">
    <location>
        <begin position="143"/>
        <end position="166"/>
    </location>
</feature>
<dbReference type="InterPro" id="IPR011701">
    <property type="entry name" value="MFS"/>
</dbReference>
<feature type="transmembrane region" description="Helical" evidence="6">
    <location>
        <begin position="236"/>
        <end position="257"/>
    </location>
</feature>
<comment type="subcellular location">
    <subcellularLocation>
        <location evidence="1">Cell membrane</location>
        <topology evidence="1">Multi-pass membrane protein</topology>
    </subcellularLocation>
</comment>
<keyword evidence="2" id="KW-0813">Transport</keyword>
<keyword evidence="5 6" id="KW-0472">Membrane</keyword>
<feature type="transmembrane region" description="Helical" evidence="6">
    <location>
        <begin position="325"/>
        <end position="349"/>
    </location>
</feature>
<dbReference type="Proteomes" id="UP000216052">
    <property type="component" value="Chromosome"/>
</dbReference>